<gene>
    <name evidence="1" type="ORF">HYE67_008071</name>
</gene>
<dbReference type="EMBL" id="CP064750">
    <property type="protein sequence ID" value="QPC65840.1"/>
    <property type="molecule type" value="Genomic_DNA"/>
</dbReference>
<evidence type="ECO:0000313" key="1">
    <source>
        <dbReference type="EMBL" id="QPC65840.1"/>
    </source>
</evidence>
<protein>
    <submittedName>
        <fullName evidence="1">Uncharacterized protein</fullName>
    </submittedName>
</protein>
<accession>A0A7S8DC55</accession>
<name>A0A7S8DC55_FUSCU</name>
<organism evidence="1 2">
    <name type="scientific">Fusarium culmorum</name>
    <dbReference type="NCBI Taxonomy" id="5516"/>
    <lineage>
        <taxon>Eukaryota</taxon>
        <taxon>Fungi</taxon>
        <taxon>Dikarya</taxon>
        <taxon>Ascomycota</taxon>
        <taxon>Pezizomycotina</taxon>
        <taxon>Sordariomycetes</taxon>
        <taxon>Hypocreomycetidae</taxon>
        <taxon>Hypocreales</taxon>
        <taxon>Nectriaceae</taxon>
        <taxon>Fusarium</taxon>
    </lineage>
</organism>
<proteinExistence type="predicted"/>
<evidence type="ECO:0000313" key="2">
    <source>
        <dbReference type="Proteomes" id="UP000663297"/>
    </source>
</evidence>
<sequence>MANPFLLSEYTVYKRRLLRRMKWIEMTYRPFSVHELYLDPEGLPRRHGMPPEREEFLPINTTIEQLAQAVHQPIIEQGLMVGDHHAIIVPLFALQPVLRNRHPLTHDNWAFILQRLDEFLAEPRREDRRRIRHLYPIFCLIMEAREQCKLQLALLTAISSQPEETRGVFDHLDLMIILNKVLGLGERGINDSNFVTHGNAYAEIWRLNEHSRAFTSPEFVIDQVGRVCVRNILLLQQNDILLRMVDDVI</sequence>
<dbReference type="Proteomes" id="UP000663297">
    <property type="component" value="Chromosome 4"/>
</dbReference>
<reference evidence="1" key="1">
    <citation type="submission" date="2020-11" db="EMBL/GenBank/DDBJ databases">
        <title>The chromosome-scale genome resource for two endophytic Fusarium species: F. culmorum and F. pseudograminearum.</title>
        <authorList>
            <person name="Yuan Z."/>
        </authorList>
    </citation>
    <scope>NUCLEOTIDE SEQUENCE</scope>
    <source>
        <strain evidence="1">Class2-1B</strain>
    </source>
</reference>
<dbReference type="AlphaFoldDB" id="A0A7S8DC55"/>